<dbReference type="Pfam" id="PF06866">
    <property type="entry name" value="DUF1256"/>
    <property type="match status" value="1"/>
</dbReference>
<protein>
    <submittedName>
        <fullName evidence="1">Gp219</fullName>
    </submittedName>
</protein>
<sequence>MGEKVYKNLRCNIEVAKRLDELIPSNIMIDDIIFICIGTDRNTGDSLGPFVGTYLNAIGYTNVIGTIDEPLHALNLEEIVQKIPKDKYIIAIDSCVSQIEELLHSVTVKNTPVRPGSAVNKKLPSVGDVSILVNVCYCPKELRELASSVLASVRLSHIIQLSKSVVKSISKVFPLEGHSYGEVASSEK</sequence>
<dbReference type="GeneID" id="18563434"/>
<dbReference type="NCBIfam" id="TIGR02841">
    <property type="entry name" value="spore_YyaC"/>
    <property type="match status" value="1"/>
</dbReference>
<organism evidence="1 2">
    <name type="scientific">Bacillus phage G</name>
    <dbReference type="NCBI Taxonomy" id="2884420"/>
    <lineage>
        <taxon>Viruses</taxon>
        <taxon>Duplodnaviria</taxon>
        <taxon>Heunggongvirae</taxon>
        <taxon>Uroviricota</taxon>
        <taxon>Caudoviricetes</taxon>
        <taxon>Donellivirus</taxon>
        <taxon>Donellivirus gee</taxon>
    </lineage>
</organism>
<dbReference type="InterPro" id="IPR009665">
    <property type="entry name" value="YyaC"/>
</dbReference>
<dbReference type="KEGG" id="vg:18563434"/>
<keyword evidence="2" id="KW-1185">Reference proteome</keyword>
<dbReference type="RefSeq" id="YP_009015522.1">
    <property type="nucleotide sequence ID" value="NC_023719.1"/>
</dbReference>
<name>G3M9W0_9CAUD</name>
<evidence type="ECO:0000313" key="1">
    <source>
        <dbReference type="EMBL" id="AEO93478.1"/>
    </source>
</evidence>
<accession>G3M9W0</accession>
<dbReference type="Proteomes" id="UP000009273">
    <property type="component" value="Segment"/>
</dbReference>
<evidence type="ECO:0000313" key="2">
    <source>
        <dbReference type="Proteomes" id="UP000009273"/>
    </source>
</evidence>
<dbReference type="InterPro" id="IPR023430">
    <property type="entry name" value="Pept_HybD-like_dom_sf"/>
</dbReference>
<reference evidence="1 2" key="1">
    <citation type="submission" date="2011-09" db="EMBL/GenBank/DDBJ databases">
        <authorList>
            <person name="Pope W.H."/>
            <person name="Pedulla M.L."/>
            <person name="Ford M.E."/>
            <person name="Peebles C.L."/>
            <person name="Hatfull G.H."/>
            <person name="Hendrix R.W."/>
        </authorList>
    </citation>
    <scope>NUCLEOTIDE SEQUENCE [LARGE SCALE GENOMIC DNA]</scope>
    <source>
        <strain evidence="1">G</strain>
    </source>
</reference>
<dbReference type="EMBL" id="JN638751">
    <property type="protein sequence ID" value="AEO93478.1"/>
    <property type="molecule type" value="Genomic_DNA"/>
</dbReference>
<dbReference type="SUPFAM" id="SSF53163">
    <property type="entry name" value="HybD-like"/>
    <property type="match status" value="1"/>
</dbReference>
<gene>
    <name evidence="1" type="primary">219</name>
    <name evidence="1" type="ORF">G_219</name>
</gene>
<proteinExistence type="predicted"/>